<proteinExistence type="inferred from homology"/>
<dbReference type="GO" id="GO:0000049">
    <property type="term" value="F:tRNA binding"/>
    <property type="evidence" value="ECO:0007669"/>
    <property type="project" value="TreeGrafter"/>
</dbReference>
<gene>
    <name evidence="10" type="ORF">BS47DRAFT_1487668</name>
</gene>
<evidence type="ECO:0000256" key="8">
    <source>
        <dbReference type="ARBA" id="ARBA00023242"/>
    </source>
</evidence>
<dbReference type="GO" id="GO:0005829">
    <property type="term" value="C:cytosol"/>
    <property type="evidence" value="ECO:0007669"/>
    <property type="project" value="TreeGrafter"/>
</dbReference>
<keyword evidence="6" id="KW-0963">Cytoplasm</keyword>
<protein>
    <recommendedName>
        <fullName evidence="5">Elongator complex protein 5</fullName>
    </recommendedName>
</protein>
<evidence type="ECO:0000313" key="11">
    <source>
        <dbReference type="Proteomes" id="UP000886523"/>
    </source>
</evidence>
<name>A0A9P6DTV3_9AGAM</name>
<feature type="compositionally biased region" description="Acidic residues" evidence="9">
    <location>
        <begin position="313"/>
        <end position="329"/>
    </location>
</feature>
<evidence type="ECO:0000256" key="3">
    <source>
        <dbReference type="ARBA" id="ARBA00005043"/>
    </source>
</evidence>
<evidence type="ECO:0000256" key="1">
    <source>
        <dbReference type="ARBA" id="ARBA00004123"/>
    </source>
</evidence>
<keyword evidence="8" id="KW-0539">Nucleus</keyword>
<evidence type="ECO:0000256" key="5">
    <source>
        <dbReference type="ARBA" id="ARBA00020264"/>
    </source>
</evidence>
<dbReference type="InterPro" id="IPR019519">
    <property type="entry name" value="Elp5"/>
</dbReference>
<dbReference type="GO" id="GO:0005634">
    <property type="term" value="C:nucleus"/>
    <property type="evidence" value="ECO:0007669"/>
    <property type="project" value="UniProtKB-SubCell"/>
</dbReference>
<reference evidence="10" key="1">
    <citation type="journal article" date="2020" name="Nat. Commun.">
        <title>Large-scale genome sequencing of mycorrhizal fungi provides insights into the early evolution of symbiotic traits.</title>
        <authorList>
            <person name="Miyauchi S."/>
            <person name="Kiss E."/>
            <person name="Kuo A."/>
            <person name="Drula E."/>
            <person name="Kohler A."/>
            <person name="Sanchez-Garcia M."/>
            <person name="Morin E."/>
            <person name="Andreopoulos B."/>
            <person name="Barry K.W."/>
            <person name="Bonito G."/>
            <person name="Buee M."/>
            <person name="Carver A."/>
            <person name="Chen C."/>
            <person name="Cichocki N."/>
            <person name="Clum A."/>
            <person name="Culley D."/>
            <person name="Crous P.W."/>
            <person name="Fauchery L."/>
            <person name="Girlanda M."/>
            <person name="Hayes R.D."/>
            <person name="Keri Z."/>
            <person name="LaButti K."/>
            <person name="Lipzen A."/>
            <person name="Lombard V."/>
            <person name="Magnuson J."/>
            <person name="Maillard F."/>
            <person name="Murat C."/>
            <person name="Nolan M."/>
            <person name="Ohm R.A."/>
            <person name="Pangilinan J."/>
            <person name="Pereira M.F."/>
            <person name="Perotto S."/>
            <person name="Peter M."/>
            <person name="Pfister S."/>
            <person name="Riley R."/>
            <person name="Sitrit Y."/>
            <person name="Stielow J.B."/>
            <person name="Szollosi G."/>
            <person name="Zifcakova L."/>
            <person name="Stursova M."/>
            <person name="Spatafora J.W."/>
            <person name="Tedersoo L."/>
            <person name="Vaario L.M."/>
            <person name="Yamada A."/>
            <person name="Yan M."/>
            <person name="Wang P."/>
            <person name="Xu J."/>
            <person name="Bruns T."/>
            <person name="Baldrian P."/>
            <person name="Vilgalys R."/>
            <person name="Dunand C."/>
            <person name="Henrissat B."/>
            <person name="Grigoriev I.V."/>
            <person name="Hibbett D."/>
            <person name="Nagy L.G."/>
            <person name="Martin F.M."/>
        </authorList>
    </citation>
    <scope>NUCLEOTIDE SEQUENCE</scope>
    <source>
        <strain evidence="10">UP504</strain>
    </source>
</reference>
<keyword evidence="7" id="KW-0819">tRNA processing</keyword>
<dbReference type="GO" id="GO:0033588">
    <property type="term" value="C:elongator holoenzyme complex"/>
    <property type="evidence" value="ECO:0007669"/>
    <property type="project" value="InterPro"/>
</dbReference>
<evidence type="ECO:0000256" key="9">
    <source>
        <dbReference type="SAM" id="MobiDB-lite"/>
    </source>
</evidence>
<evidence type="ECO:0000256" key="4">
    <source>
        <dbReference type="ARBA" id="ARBA00009567"/>
    </source>
</evidence>
<organism evidence="10 11">
    <name type="scientific">Hydnum rufescens UP504</name>
    <dbReference type="NCBI Taxonomy" id="1448309"/>
    <lineage>
        <taxon>Eukaryota</taxon>
        <taxon>Fungi</taxon>
        <taxon>Dikarya</taxon>
        <taxon>Basidiomycota</taxon>
        <taxon>Agaricomycotina</taxon>
        <taxon>Agaricomycetes</taxon>
        <taxon>Cantharellales</taxon>
        <taxon>Hydnaceae</taxon>
        <taxon>Hydnum</taxon>
    </lineage>
</organism>
<dbReference type="AlphaFoldDB" id="A0A9P6DTV3"/>
<evidence type="ECO:0000256" key="6">
    <source>
        <dbReference type="ARBA" id="ARBA00022490"/>
    </source>
</evidence>
<dbReference type="PANTHER" id="PTHR15641">
    <property type="entry name" value="ELONGATOR COMPLEX PROTEIN 5"/>
    <property type="match status" value="1"/>
</dbReference>
<dbReference type="OrthoDB" id="166907at2759"/>
<feature type="region of interest" description="Disordered" evidence="9">
    <location>
        <begin position="294"/>
        <end position="329"/>
    </location>
</feature>
<evidence type="ECO:0000256" key="7">
    <source>
        <dbReference type="ARBA" id="ARBA00022694"/>
    </source>
</evidence>
<evidence type="ECO:0000256" key="2">
    <source>
        <dbReference type="ARBA" id="ARBA00004496"/>
    </source>
</evidence>
<dbReference type="EMBL" id="MU129025">
    <property type="protein sequence ID" value="KAF9509965.1"/>
    <property type="molecule type" value="Genomic_DNA"/>
</dbReference>
<sequence>MPRINDAINGEFRERLLLLQADGSQNSLPSIRLAIQASLKKLHPVILVCNSTPAVYFGLDGLGNSVVIDRSGCIPGYDDAWIDPSASLLDVIKGVPDGPLTVGIESIDTLAQDIGSLSKCYKLLGSILAMVSGRPTPSRLILSLSSESLLLPLLVHPSFSANLTHLILHSPLIVRHLAESFLTAPPHSLPRRGFGRSSVQLLLEEKANGSHSPLRARSVERTLEAWMMDKFGNVRGLAWEDLPSLCDLKQRESIPHAKAEDRLDPTSLLALPFNLSLTDAQALARAKVPLPYAHEGQPLPNIPDDGRIVYEPDSADDVDDDDPDEDLDL</sequence>
<comment type="similarity">
    <text evidence="4">Belongs to the ELP5 family.</text>
</comment>
<dbReference type="GO" id="GO:0002098">
    <property type="term" value="P:tRNA wobble uridine modification"/>
    <property type="evidence" value="ECO:0007669"/>
    <property type="project" value="InterPro"/>
</dbReference>
<accession>A0A9P6DTV3</accession>
<keyword evidence="11" id="KW-1185">Reference proteome</keyword>
<comment type="subcellular location">
    <subcellularLocation>
        <location evidence="2">Cytoplasm</location>
    </subcellularLocation>
    <subcellularLocation>
        <location evidence="1">Nucleus</location>
    </subcellularLocation>
</comment>
<evidence type="ECO:0000313" key="10">
    <source>
        <dbReference type="EMBL" id="KAF9509965.1"/>
    </source>
</evidence>
<dbReference type="Proteomes" id="UP000886523">
    <property type="component" value="Unassembled WGS sequence"/>
</dbReference>
<dbReference type="PANTHER" id="PTHR15641:SF1">
    <property type="entry name" value="ELONGATOR COMPLEX PROTEIN 5"/>
    <property type="match status" value="1"/>
</dbReference>
<comment type="pathway">
    <text evidence="3">tRNA modification; 5-methoxycarbonylmethyl-2-thiouridine-tRNA biosynthesis.</text>
</comment>
<comment type="caution">
    <text evidence="10">The sequence shown here is derived from an EMBL/GenBank/DDBJ whole genome shotgun (WGS) entry which is preliminary data.</text>
</comment>
<dbReference type="Pfam" id="PF10483">
    <property type="entry name" value="Elong_Iki1"/>
    <property type="match status" value="1"/>
</dbReference>